<feature type="transmembrane region" description="Helical" evidence="1">
    <location>
        <begin position="118"/>
        <end position="136"/>
    </location>
</feature>
<keyword evidence="1" id="KW-1133">Transmembrane helix</keyword>
<sequence length="333" mass="38998">MSFNFSIENNSSQWKNYTFYSYYSYVDYFMNLLIVNVTFAVAGTLINVWFLAAMLLDRKIRSRMRNKIICGLLVVNLTETVILCGLDIIDSSAVLLEANQFHCNVYAVYETIYHTQDFVGNWYLVILLCVFTTRSMKFEPRFTPRWKNILTSVIFISPCVFALFFVPLTMNRYYSRFHDAICLSASKAKLIYICLDTIVPQTLAVLLLMIASAFKRRRYFQGPASDALRDQLIDDRSQIDPWYPFVALLVTAIATDIFKVVYFINPRVFYMLEHWTMNRLFLVFQVVTYLRLVVVPLVILLFPDIREQIKTWRPCRRSVPPTDLVVTYEKNTS</sequence>
<dbReference type="AlphaFoldDB" id="A0A8S4A5J4"/>
<comment type="caution">
    <text evidence="2">The sequence shown here is derived from an EMBL/GenBank/DDBJ whole genome shotgun (WGS) entry which is preliminary data.</text>
</comment>
<feature type="transmembrane region" description="Helical" evidence="1">
    <location>
        <begin position="282"/>
        <end position="303"/>
    </location>
</feature>
<keyword evidence="1" id="KW-0472">Membrane</keyword>
<accession>A0A8S4A5J4</accession>
<feature type="transmembrane region" description="Helical" evidence="1">
    <location>
        <begin position="242"/>
        <end position="262"/>
    </location>
</feature>
<evidence type="ECO:0000313" key="3">
    <source>
        <dbReference type="Proteomes" id="UP000678393"/>
    </source>
</evidence>
<keyword evidence="3" id="KW-1185">Reference proteome</keyword>
<feature type="transmembrane region" description="Helical" evidence="1">
    <location>
        <begin position="28"/>
        <end position="56"/>
    </location>
</feature>
<reference evidence="2" key="1">
    <citation type="submission" date="2021-04" db="EMBL/GenBank/DDBJ databases">
        <authorList>
            <consortium name="Molecular Ecology Group"/>
        </authorList>
    </citation>
    <scope>NUCLEOTIDE SEQUENCE</scope>
</reference>
<evidence type="ECO:0000313" key="2">
    <source>
        <dbReference type="EMBL" id="CAG5135548.1"/>
    </source>
</evidence>
<feature type="transmembrane region" description="Helical" evidence="1">
    <location>
        <begin position="148"/>
        <end position="170"/>
    </location>
</feature>
<feature type="transmembrane region" description="Helical" evidence="1">
    <location>
        <begin position="68"/>
        <end position="89"/>
    </location>
</feature>
<dbReference type="Proteomes" id="UP000678393">
    <property type="component" value="Unassembled WGS sequence"/>
</dbReference>
<evidence type="ECO:0000256" key="1">
    <source>
        <dbReference type="SAM" id="Phobius"/>
    </source>
</evidence>
<name>A0A8S4A5J4_9EUPU</name>
<protein>
    <submittedName>
        <fullName evidence="2">Uncharacterized protein</fullName>
    </submittedName>
</protein>
<organism evidence="2 3">
    <name type="scientific">Candidula unifasciata</name>
    <dbReference type="NCBI Taxonomy" id="100452"/>
    <lineage>
        <taxon>Eukaryota</taxon>
        <taxon>Metazoa</taxon>
        <taxon>Spiralia</taxon>
        <taxon>Lophotrochozoa</taxon>
        <taxon>Mollusca</taxon>
        <taxon>Gastropoda</taxon>
        <taxon>Heterobranchia</taxon>
        <taxon>Euthyneura</taxon>
        <taxon>Panpulmonata</taxon>
        <taxon>Eupulmonata</taxon>
        <taxon>Stylommatophora</taxon>
        <taxon>Helicina</taxon>
        <taxon>Helicoidea</taxon>
        <taxon>Geomitridae</taxon>
        <taxon>Candidula</taxon>
    </lineage>
</organism>
<proteinExistence type="predicted"/>
<gene>
    <name evidence="2" type="ORF">CUNI_LOCUS21106</name>
</gene>
<dbReference type="OrthoDB" id="6152866at2759"/>
<feature type="transmembrane region" description="Helical" evidence="1">
    <location>
        <begin position="190"/>
        <end position="211"/>
    </location>
</feature>
<keyword evidence="1" id="KW-0812">Transmembrane</keyword>
<dbReference type="EMBL" id="CAJHNH020008423">
    <property type="protein sequence ID" value="CAG5135548.1"/>
    <property type="molecule type" value="Genomic_DNA"/>
</dbReference>